<organism evidence="1">
    <name type="scientific">Arion vulgaris</name>
    <dbReference type="NCBI Taxonomy" id="1028688"/>
    <lineage>
        <taxon>Eukaryota</taxon>
        <taxon>Metazoa</taxon>
        <taxon>Spiralia</taxon>
        <taxon>Lophotrochozoa</taxon>
        <taxon>Mollusca</taxon>
        <taxon>Gastropoda</taxon>
        <taxon>Heterobranchia</taxon>
        <taxon>Euthyneura</taxon>
        <taxon>Panpulmonata</taxon>
        <taxon>Eupulmonata</taxon>
        <taxon>Stylommatophora</taxon>
        <taxon>Helicina</taxon>
        <taxon>Arionoidea</taxon>
        <taxon>Arionidae</taxon>
        <taxon>Arion</taxon>
    </lineage>
</organism>
<feature type="non-terminal residue" evidence="1">
    <location>
        <position position="74"/>
    </location>
</feature>
<name>A0A0B6Y7H9_9EUPU</name>
<protein>
    <submittedName>
        <fullName evidence="1">Uncharacterized protein</fullName>
    </submittedName>
</protein>
<proteinExistence type="predicted"/>
<sequence length="74" mass="8665">GYIFQKNSKRFTEIWQIVDKKCEKPSSKGEISFSPDICLATKRGSYADVTYHQLQSRHYAEDNQFIFGWNLSAR</sequence>
<reference evidence="1" key="1">
    <citation type="submission" date="2014-12" db="EMBL/GenBank/DDBJ databases">
        <title>Insight into the proteome of Arion vulgaris.</title>
        <authorList>
            <person name="Aradska J."/>
            <person name="Bulat T."/>
            <person name="Smidak R."/>
            <person name="Sarate P."/>
            <person name="Gangsoo J."/>
            <person name="Sialana F."/>
            <person name="Bilban M."/>
            <person name="Lubec G."/>
        </authorList>
    </citation>
    <scope>NUCLEOTIDE SEQUENCE</scope>
    <source>
        <tissue evidence="1">Skin</tissue>
    </source>
</reference>
<feature type="non-terminal residue" evidence="1">
    <location>
        <position position="1"/>
    </location>
</feature>
<dbReference type="AlphaFoldDB" id="A0A0B6Y7H9"/>
<dbReference type="EMBL" id="HACG01004555">
    <property type="protein sequence ID" value="CEK51420.1"/>
    <property type="molecule type" value="Transcribed_RNA"/>
</dbReference>
<evidence type="ECO:0000313" key="1">
    <source>
        <dbReference type="EMBL" id="CEK51420.1"/>
    </source>
</evidence>
<gene>
    <name evidence="1" type="primary">ORF13373</name>
</gene>
<accession>A0A0B6Y7H9</accession>